<gene>
    <name evidence="1" type="ORF">OVA965_LOCUS43292</name>
    <name evidence="2" type="ORF">TMI583_LOCUS45493</name>
</gene>
<evidence type="ECO:0000313" key="2">
    <source>
        <dbReference type="EMBL" id="CAF4443507.1"/>
    </source>
</evidence>
<dbReference type="Proteomes" id="UP000682733">
    <property type="component" value="Unassembled WGS sequence"/>
</dbReference>
<organism evidence="2 3">
    <name type="scientific">Didymodactylos carnosus</name>
    <dbReference type="NCBI Taxonomy" id="1234261"/>
    <lineage>
        <taxon>Eukaryota</taxon>
        <taxon>Metazoa</taxon>
        <taxon>Spiralia</taxon>
        <taxon>Gnathifera</taxon>
        <taxon>Rotifera</taxon>
        <taxon>Eurotatoria</taxon>
        <taxon>Bdelloidea</taxon>
        <taxon>Philodinida</taxon>
        <taxon>Philodinidae</taxon>
        <taxon>Didymodactylos</taxon>
    </lineage>
</organism>
<dbReference type="EMBL" id="CAJNOK010056445">
    <property type="protein sequence ID" value="CAF1622875.1"/>
    <property type="molecule type" value="Genomic_DNA"/>
</dbReference>
<feature type="non-terminal residue" evidence="2">
    <location>
        <position position="15"/>
    </location>
</feature>
<protein>
    <submittedName>
        <fullName evidence="2">Uncharacterized protein</fullName>
    </submittedName>
</protein>
<dbReference type="EMBL" id="CAJOBA010081456">
    <property type="protein sequence ID" value="CAF4443507.1"/>
    <property type="molecule type" value="Genomic_DNA"/>
</dbReference>
<sequence length="15" mass="1707">MGYPWVTHSDTNGLE</sequence>
<dbReference type="Proteomes" id="UP000677228">
    <property type="component" value="Unassembled WGS sequence"/>
</dbReference>
<evidence type="ECO:0000313" key="1">
    <source>
        <dbReference type="EMBL" id="CAF1622875.1"/>
    </source>
</evidence>
<accession>A0A8S2WCS6</accession>
<evidence type="ECO:0000313" key="3">
    <source>
        <dbReference type="Proteomes" id="UP000682733"/>
    </source>
</evidence>
<proteinExistence type="predicted"/>
<name>A0A8S2WCS6_9BILA</name>
<comment type="caution">
    <text evidence="2">The sequence shown here is derived from an EMBL/GenBank/DDBJ whole genome shotgun (WGS) entry which is preliminary data.</text>
</comment>
<reference evidence="2" key="1">
    <citation type="submission" date="2021-02" db="EMBL/GenBank/DDBJ databases">
        <authorList>
            <person name="Nowell W R."/>
        </authorList>
    </citation>
    <scope>NUCLEOTIDE SEQUENCE</scope>
</reference>